<keyword evidence="7" id="KW-1185">Reference proteome</keyword>
<dbReference type="InParanoid" id="B7FVX9"/>
<dbReference type="GO" id="GO:0006508">
    <property type="term" value="P:proteolysis"/>
    <property type="evidence" value="ECO:0007669"/>
    <property type="project" value="UniProtKB-KW"/>
</dbReference>
<dbReference type="KEGG" id="pti:PHATRDRAFT_1884"/>
<dbReference type="RefSeq" id="XP_002179008.1">
    <property type="nucleotide sequence ID" value="XM_002178972.1"/>
</dbReference>
<protein>
    <recommendedName>
        <fullName evidence="5">Cytosol aminopeptidase domain-containing protein</fullName>
    </recommendedName>
</protein>
<name>B7FVX9_PHATC</name>
<dbReference type="PRINTS" id="PR00481">
    <property type="entry name" value="LAMNOPPTDASE"/>
</dbReference>
<dbReference type="GeneID" id="7199797"/>
<evidence type="ECO:0000313" key="6">
    <source>
        <dbReference type="EMBL" id="EEC49706.1"/>
    </source>
</evidence>
<dbReference type="FunCoup" id="B7FVX9">
    <property type="interactions" value="154"/>
</dbReference>
<keyword evidence="2" id="KW-0031">Aminopeptidase</keyword>
<dbReference type="Gene3D" id="3.40.220.10">
    <property type="entry name" value="Leucine Aminopeptidase, subunit E, domain 1"/>
    <property type="match status" value="1"/>
</dbReference>
<accession>B7FVX9</accession>
<dbReference type="InterPro" id="IPR008283">
    <property type="entry name" value="Peptidase_M17_N"/>
</dbReference>
<dbReference type="EMBL" id="CM000608">
    <property type="protein sequence ID" value="EEC49706.1"/>
    <property type="molecule type" value="Genomic_DNA"/>
</dbReference>
<evidence type="ECO:0000313" key="7">
    <source>
        <dbReference type="Proteomes" id="UP000000759"/>
    </source>
</evidence>
<proteinExistence type="inferred from homology"/>
<dbReference type="PANTHER" id="PTHR11963:SF23">
    <property type="entry name" value="CYTOSOL AMINOPEPTIDASE"/>
    <property type="match status" value="1"/>
</dbReference>
<keyword evidence="3" id="KW-0645">Protease</keyword>
<dbReference type="SUPFAM" id="SSF52949">
    <property type="entry name" value="Macro domain-like"/>
    <property type="match status" value="1"/>
</dbReference>
<feature type="non-terminal residue" evidence="6">
    <location>
        <position position="1"/>
    </location>
</feature>
<evidence type="ECO:0000259" key="5">
    <source>
        <dbReference type="PROSITE" id="PS00631"/>
    </source>
</evidence>
<feature type="non-terminal residue" evidence="6">
    <location>
        <position position="435"/>
    </location>
</feature>
<sequence>GSKAKRYAIVGLGTTPKSDDDSAKDSYAEAGSSLGKAIANKCHAEKKVGAVTVVLPSVLASDATIMKDFATSFYQTLYADNRYRTGAKVKKPAEDLKSVTILSEGGEPVDASVIEAGKKLATGIFLTKDIVNAPHNVLNSLSLAETAKRIAEQSGGRITCEILDKKACEARCMGGFLGVARGSETPPQFIHLTYTPPSGKISKKVGVIGKGLLFDTGGYNIKTAMMELMKFDCGGAAAVLGAARAIGALQPEGVEAHFVVAACENMINEKAMVPSDILTASNGKTIEVMNTDAEGRLTLADALVFCDKEIGCESIIELSTLTGACMISLGKQICGVWTDNDELAKEIEDISKKTGDKSWRMPMAKEYNELLESKFADLKNIGTRYGGAITAALFLQNFVSKKKPFAHIDIAGPVWSDKDGATGFGAKLVTEWVTR</sequence>
<dbReference type="PaxDb" id="2850-Phatr1884"/>
<dbReference type="eggNOG" id="KOG2597">
    <property type="taxonomic scope" value="Eukaryota"/>
</dbReference>
<comment type="similarity">
    <text evidence="1">Belongs to the peptidase M17 family.</text>
</comment>
<dbReference type="STRING" id="556484.B7FVX9"/>
<dbReference type="Proteomes" id="UP000000759">
    <property type="component" value="Chromosome 5"/>
</dbReference>
<evidence type="ECO:0000256" key="3">
    <source>
        <dbReference type="ARBA" id="ARBA00022670"/>
    </source>
</evidence>
<dbReference type="HOGENOM" id="CLU_013734_5_1_1"/>
<dbReference type="CDD" id="cd00433">
    <property type="entry name" value="Peptidase_M17"/>
    <property type="match status" value="1"/>
</dbReference>
<evidence type="ECO:0000256" key="4">
    <source>
        <dbReference type="ARBA" id="ARBA00022801"/>
    </source>
</evidence>
<dbReference type="Pfam" id="PF00883">
    <property type="entry name" value="Peptidase_M17"/>
    <property type="match status" value="1"/>
</dbReference>
<dbReference type="GO" id="GO:0070006">
    <property type="term" value="F:metalloaminopeptidase activity"/>
    <property type="evidence" value="ECO:0007669"/>
    <property type="project" value="InterPro"/>
</dbReference>
<evidence type="ECO:0000256" key="1">
    <source>
        <dbReference type="ARBA" id="ARBA00009528"/>
    </source>
</evidence>
<dbReference type="GO" id="GO:0005737">
    <property type="term" value="C:cytoplasm"/>
    <property type="evidence" value="ECO:0007669"/>
    <property type="project" value="InterPro"/>
</dbReference>
<dbReference type="SUPFAM" id="SSF53187">
    <property type="entry name" value="Zn-dependent exopeptidases"/>
    <property type="match status" value="1"/>
</dbReference>
<reference evidence="7" key="2">
    <citation type="submission" date="2008-08" db="EMBL/GenBank/DDBJ databases">
        <authorList>
            <consortium name="Diatom Consortium"/>
            <person name="Grigoriev I."/>
            <person name="Grimwood J."/>
            <person name="Kuo A."/>
            <person name="Otillar R.P."/>
            <person name="Salamov A."/>
            <person name="Detter J.C."/>
            <person name="Lindquist E."/>
            <person name="Shapiro H."/>
            <person name="Lucas S."/>
            <person name="Glavina del Rio T."/>
            <person name="Pitluck S."/>
            <person name="Rokhsar D."/>
            <person name="Bowler C."/>
        </authorList>
    </citation>
    <scope>GENOME REANNOTATION</scope>
    <source>
        <strain evidence="7">CCAP 1055/1</strain>
    </source>
</reference>
<dbReference type="OrthoDB" id="412814at2759"/>
<dbReference type="InterPro" id="IPR011356">
    <property type="entry name" value="Leucine_aapep/pepB"/>
</dbReference>
<dbReference type="GO" id="GO:0030145">
    <property type="term" value="F:manganese ion binding"/>
    <property type="evidence" value="ECO:0007669"/>
    <property type="project" value="InterPro"/>
</dbReference>
<dbReference type="PROSITE" id="PS00631">
    <property type="entry name" value="CYTOSOL_AP"/>
    <property type="match status" value="1"/>
</dbReference>
<keyword evidence="4" id="KW-0378">Hydrolase</keyword>
<dbReference type="InterPro" id="IPR043472">
    <property type="entry name" value="Macro_dom-like"/>
</dbReference>
<dbReference type="InterPro" id="IPR000819">
    <property type="entry name" value="Peptidase_M17_C"/>
</dbReference>
<organism evidence="6 7">
    <name type="scientific">Phaeodactylum tricornutum (strain CCAP 1055/1)</name>
    <dbReference type="NCBI Taxonomy" id="556484"/>
    <lineage>
        <taxon>Eukaryota</taxon>
        <taxon>Sar</taxon>
        <taxon>Stramenopiles</taxon>
        <taxon>Ochrophyta</taxon>
        <taxon>Bacillariophyta</taxon>
        <taxon>Bacillariophyceae</taxon>
        <taxon>Bacillariophycidae</taxon>
        <taxon>Naviculales</taxon>
        <taxon>Phaeodactylaceae</taxon>
        <taxon>Phaeodactylum</taxon>
    </lineage>
</organism>
<dbReference type="AlphaFoldDB" id="B7FVX9"/>
<dbReference type="Gene3D" id="3.40.630.10">
    <property type="entry name" value="Zn peptidases"/>
    <property type="match status" value="1"/>
</dbReference>
<feature type="domain" description="Cytosol aminopeptidase" evidence="5">
    <location>
        <begin position="290"/>
        <end position="297"/>
    </location>
</feature>
<gene>
    <name evidence="6" type="ORF">PHATRDRAFT_1884</name>
</gene>
<dbReference type="PANTHER" id="PTHR11963">
    <property type="entry name" value="LEUCINE AMINOPEPTIDASE-RELATED"/>
    <property type="match status" value="1"/>
</dbReference>
<evidence type="ECO:0000256" key="2">
    <source>
        <dbReference type="ARBA" id="ARBA00022438"/>
    </source>
</evidence>
<dbReference type="Pfam" id="PF02789">
    <property type="entry name" value="Peptidase_M17_N"/>
    <property type="match status" value="1"/>
</dbReference>
<reference evidence="6 7" key="1">
    <citation type="journal article" date="2008" name="Nature">
        <title>The Phaeodactylum genome reveals the evolutionary history of diatom genomes.</title>
        <authorList>
            <person name="Bowler C."/>
            <person name="Allen A.E."/>
            <person name="Badger J.H."/>
            <person name="Grimwood J."/>
            <person name="Jabbari K."/>
            <person name="Kuo A."/>
            <person name="Maheswari U."/>
            <person name="Martens C."/>
            <person name="Maumus F."/>
            <person name="Otillar R.P."/>
            <person name="Rayko E."/>
            <person name="Salamov A."/>
            <person name="Vandepoele K."/>
            <person name="Beszteri B."/>
            <person name="Gruber A."/>
            <person name="Heijde M."/>
            <person name="Katinka M."/>
            <person name="Mock T."/>
            <person name="Valentin K."/>
            <person name="Verret F."/>
            <person name="Berges J.A."/>
            <person name="Brownlee C."/>
            <person name="Cadoret J.P."/>
            <person name="Chiovitti A."/>
            <person name="Choi C.J."/>
            <person name="Coesel S."/>
            <person name="De Martino A."/>
            <person name="Detter J.C."/>
            <person name="Durkin C."/>
            <person name="Falciatore A."/>
            <person name="Fournet J."/>
            <person name="Haruta M."/>
            <person name="Huysman M.J."/>
            <person name="Jenkins B.D."/>
            <person name="Jiroutova K."/>
            <person name="Jorgensen R.E."/>
            <person name="Joubert Y."/>
            <person name="Kaplan A."/>
            <person name="Kroger N."/>
            <person name="Kroth P.G."/>
            <person name="La Roche J."/>
            <person name="Lindquist E."/>
            <person name="Lommer M."/>
            <person name="Martin-Jezequel V."/>
            <person name="Lopez P.J."/>
            <person name="Lucas S."/>
            <person name="Mangogna M."/>
            <person name="McGinnis K."/>
            <person name="Medlin L.K."/>
            <person name="Montsant A."/>
            <person name="Oudot-Le Secq M.P."/>
            <person name="Napoli C."/>
            <person name="Obornik M."/>
            <person name="Parker M.S."/>
            <person name="Petit J.L."/>
            <person name="Porcel B.M."/>
            <person name="Poulsen N."/>
            <person name="Robison M."/>
            <person name="Rychlewski L."/>
            <person name="Rynearson T.A."/>
            <person name="Schmutz J."/>
            <person name="Shapiro H."/>
            <person name="Siaut M."/>
            <person name="Stanley M."/>
            <person name="Sussman M.R."/>
            <person name="Taylor A.R."/>
            <person name="Vardi A."/>
            <person name="von Dassow P."/>
            <person name="Vyverman W."/>
            <person name="Willis A."/>
            <person name="Wyrwicz L.S."/>
            <person name="Rokhsar D.S."/>
            <person name="Weissenbach J."/>
            <person name="Armbrust E.V."/>
            <person name="Green B.R."/>
            <person name="Van de Peer Y."/>
            <person name="Grigoriev I.V."/>
        </authorList>
    </citation>
    <scope>NUCLEOTIDE SEQUENCE [LARGE SCALE GENOMIC DNA]</scope>
    <source>
        <strain evidence="6 7">CCAP 1055/1</strain>
    </source>
</reference>